<dbReference type="InterPro" id="IPR003399">
    <property type="entry name" value="Mce/MlaD"/>
</dbReference>
<dbReference type="PANTHER" id="PTHR33371:SF4">
    <property type="entry name" value="INTERMEMBRANE PHOSPHOLIPID TRANSPORT SYSTEM BINDING PROTEIN MLAD"/>
    <property type="match status" value="1"/>
</dbReference>
<feature type="transmembrane region" description="Helical" evidence="1">
    <location>
        <begin position="29"/>
        <end position="51"/>
    </location>
</feature>
<evidence type="ECO:0000259" key="2">
    <source>
        <dbReference type="Pfam" id="PF02470"/>
    </source>
</evidence>
<protein>
    <submittedName>
        <fullName evidence="3">MlaD family protein</fullName>
    </submittedName>
</protein>
<dbReference type="Pfam" id="PF02470">
    <property type="entry name" value="MlaD"/>
    <property type="match status" value="1"/>
</dbReference>
<dbReference type="PANTHER" id="PTHR33371">
    <property type="entry name" value="INTERMEMBRANE PHOSPHOLIPID TRANSPORT SYSTEM BINDING PROTEIN MLAD-RELATED"/>
    <property type="match status" value="1"/>
</dbReference>
<accession>A0ABY5DTS5</accession>
<sequence length="444" mass="47191">MALDNKGTSAEKAGMDRLKLEAKRASGPFALFVLLSVCGLLVAGVIIRNLAGDKPWVSYQPYQVAFSDAKGVVPARAELRLAGVKAGSVKKAKLVDGRAVLVINLEKKYAPMYKNAKVRIRPITPLEDMYVDILSRGTPSAGKLEKNDILPATQTVSPQQIGNILDTFDATTRTNLASLLNQLGRGLDDGGKNLRWAFQEMSPFFANATSVLSAVAERRDNFRRFVTNFGGIAQQLGKTDVQLAGFVKHGQEVLNTLAANDGPFSSTLAQLPGTLQTMQRSFANLRATEAVLDPALQSLKPVAAQLPSGLDSLDSLANDATPAVRKLRTPVRSLLPLSTSLRPTSRSLAKTFSQLQTQAPQLDSGVGKAVPCLPTAGHLLTQFMSATKLGDAADGAGTHSSANFRAGAVVGFSTFGEATTKDPGSHHFVPCEYLGIAKGPEVRP</sequence>
<keyword evidence="1" id="KW-1133">Transmembrane helix</keyword>
<evidence type="ECO:0000313" key="3">
    <source>
        <dbReference type="EMBL" id="UTI65423.1"/>
    </source>
</evidence>
<dbReference type="RefSeq" id="WP_254572104.1">
    <property type="nucleotide sequence ID" value="NZ_CP098502.1"/>
</dbReference>
<evidence type="ECO:0000256" key="1">
    <source>
        <dbReference type="SAM" id="Phobius"/>
    </source>
</evidence>
<dbReference type="Proteomes" id="UP001056035">
    <property type="component" value="Chromosome"/>
</dbReference>
<dbReference type="EMBL" id="CP098502">
    <property type="protein sequence ID" value="UTI65423.1"/>
    <property type="molecule type" value="Genomic_DNA"/>
</dbReference>
<feature type="domain" description="Mce/MlaD" evidence="2">
    <location>
        <begin position="59"/>
        <end position="134"/>
    </location>
</feature>
<dbReference type="InterPro" id="IPR052336">
    <property type="entry name" value="MlaD_Phospholipid_Transporter"/>
</dbReference>
<proteinExistence type="predicted"/>
<evidence type="ECO:0000313" key="4">
    <source>
        <dbReference type="Proteomes" id="UP001056035"/>
    </source>
</evidence>
<name>A0ABY5DTS5_9ACTN</name>
<organism evidence="3 4">
    <name type="scientific">Paraconexibacter antarcticus</name>
    <dbReference type="NCBI Taxonomy" id="2949664"/>
    <lineage>
        <taxon>Bacteria</taxon>
        <taxon>Bacillati</taxon>
        <taxon>Actinomycetota</taxon>
        <taxon>Thermoleophilia</taxon>
        <taxon>Solirubrobacterales</taxon>
        <taxon>Paraconexibacteraceae</taxon>
        <taxon>Paraconexibacter</taxon>
    </lineage>
</organism>
<keyword evidence="4" id="KW-1185">Reference proteome</keyword>
<gene>
    <name evidence="3" type="ORF">NBH00_04220</name>
</gene>
<reference evidence="3 4" key="1">
    <citation type="submission" date="2022-06" db="EMBL/GenBank/DDBJ databases">
        <title>Paraconexibacter antarcticus.</title>
        <authorList>
            <person name="Kim C.S."/>
        </authorList>
    </citation>
    <scope>NUCLEOTIDE SEQUENCE [LARGE SCALE GENOMIC DNA]</scope>
    <source>
        <strain evidence="3 4">02-257</strain>
    </source>
</reference>
<keyword evidence="1" id="KW-0472">Membrane</keyword>
<keyword evidence="1" id="KW-0812">Transmembrane</keyword>